<keyword evidence="2" id="KW-1185">Reference proteome</keyword>
<gene>
    <name evidence="1" type="ORF">RRF57_011504</name>
</gene>
<proteinExistence type="predicted"/>
<name>A0AAN7Z9W1_9PEZI</name>
<accession>A0AAN7Z9W1</accession>
<evidence type="ECO:0000313" key="2">
    <source>
        <dbReference type="Proteomes" id="UP001305414"/>
    </source>
</evidence>
<sequence>MQDTIASVAISRLPDRRILLDISSPFGALLPGAAFAAYTHNKVVKPFSGTSPLTLLLLPKLAITGQATLPMSLYTVSLVIIMG</sequence>
<reference evidence="1 2" key="1">
    <citation type="submission" date="2023-10" db="EMBL/GenBank/DDBJ databases">
        <title>Draft genome sequence of Xylaria bambusicola isolate GMP-LS, the root and basal stem rot pathogen of sugarcane in Indonesia.</title>
        <authorList>
            <person name="Selvaraj P."/>
            <person name="Muralishankar V."/>
            <person name="Muruganantham S."/>
            <person name="Sp S."/>
            <person name="Haryani S."/>
            <person name="Lau K.J.X."/>
            <person name="Naqvi N.I."/>
        </authorList>
    </citation>
    <scope>NUCLEOTIDE SEQUENCE [LARGE SCALE GENOMIC DNA]</scope>
    <source>
        <strain evidence="1">GMP-LS</strain>
    </source>
</reference>
<dbReference type="Proteomes" id="UP001305414">
    <property type="component" value="Unassembled WGS sequence"/>
</dbReference>
<dbReference type="AlphaFoldDB" id="A0AAN7Z9W1"/>
<evidence type="ECO:0000313" key="1">
    <source>
        <dbReference type="EMBL" id="KAK5635792.1"/>
    </source>
</evidence>
<protein>
    <submittedName>
        <fullName evidence="1">Uncharacterized protein</fullName>
    </submittedName>
</protein>
<dbReference type="EMBL" id="JAWHQM010000057">
    <property type="protein sequence ID" value="KAK5635792.1"/>
    <property type="molecule type" value="Genomic_DNA"/>
</dbReference>
<comment type="caution">
    <text evidence="1">The sequence shown here is derived from an EMBL/GenBank/DDBJ whole genome shotgun (WGS) entry which is preliminary data.</text>
</comment>
<organism evidence="1 2">
    <name type="scientific">Xylaria bambusicola</name>
    <dbReference type="NCBI Taxonomy" id="326684"/>
    <lineage>
        <taxon>Eukaryota</taxon>
        <taxon>Fungi</taxon>
        <taxon>Dikarya</taxon>
        <taxon>Ascomycota</taxon>
        <taxon>Pezizomycotina</taxon>
        <taxon>Sordariomycetes</taxon>
        <taxon>Xylariomycetidae</taxon>
        <taxon>Xylariales</taxon>
        <taxon>Xylariaceae</taxon>
        <taxon>Xylaria</taxon>
    </lineage>
</organism>